<feature type="transmembrane region" description="Helical" evidence="6">
    <location>
        <begin position="275"/>
        <end position="299"/>
    </location>
</feature>
<feature type="transmembrane region" description="Helical" evidence="6">
    <location>
        <begin position="520"/>
        <end position="543"/>
    </location>
</feature>
<dbReference type="InterPro" id="IPR002293">
    <property type="entry name" value="AA/rel_permease1"/>
</dbReference>
<evidence type="ECO:0000313" key="8">
    <source>
        <dbReference type="EMBL" id="GAV92416.1"/>
    </source>
</evidence>
<feature type="transmembrane region" description="Helical" evidence="6">
    <location>
        <begin position="166"/>
        <end position="186"/>
    </location>
</feature>
<reference evidence="8" key="2">
    <citation type="journal article" date="2017" name="Nat. Ecol. Evol.">
        <title>Genome of the pitcher plant Cephalotus reveals genetic changes associated with carnivory.</title>
        <authorList>
            <person name="Fukushima K."/>
            <person name="Fang X."/>
            <person name="Alvarez-Ponce D."/>
            <person name="Cai H."/>
            <person name="Carretero-Paulet L."/>
            <person name="Chen C."/>
            <person name="Chang T."/>
            <person name="Farr K.M."/>
            <person name="Fujita T."/>
            <person name="Hiwatashi Y."/>
            <person name="Hoshi Y."/>
            <person name="Imai T."/>
            <person name="Kasahara M."/>
            <person name="Librado P."/>
            <person name="Mao L."/>
            <person name="Mori H."/>
            <person name="Nishiyama T."/>
            <person name="Nozawa M."/>
            <person name="Palfalvi G."/>
            <person name="Pollard S.T."/>
            <person name="Rozas J."/>
            <person name="Sanchez-Gracia A."/>
            <person name="Sankoff D."/>
            <person name="Shibata T.F."/>
            <person name="Shigenobu S."/>
            <person name="Sumikawa N."/>
            <person name="Uzawa T."/>
            <person name="Xie M."/>
            <person name="Zheng C."/>
            <person name="Pollock D.D."/>
            <person name="Albert V.A."/>
            <person name="Li S."/>
            <person name="Hasebe M."/>
        </authorList>
    </citation>
    <scope>NUCLEOTIDE SEQUENCE</scope>
    <source>
        <strain evidence="8">St1</strain>
    </source>
</reference>
<comment type="subcellular location">
    <subcellularLocation>
        <location evidence="1">Membrane</location>
        <topology evidence="1">Multi-pass membrane protein</topology>
    </subcellularLocation>
</comment>
<comment type="caution">
    <text evidence="8">The sequence shown here is derived from an EMBL/GenBank/DDBJ whole genome shotgun (WGS) entry which is preliminary data.</text>
</comment>
<dbReference type="FunFam" id="1.20.1740.10:FF:000010">
    <property type="entry name" value="probable cationic amino acid transporter"/>
    <property type="match status" value="1"/>
</dbReference>
<keyword evidence="3 6" id="KW-0812">Transmembrane</keyword>
<evidence type="ECO:0000256" key="6">
    <source>
        <dbReference type="SAM" id="Phobius"/>
    </source>
</evidence>
<evidence type="ECO:0000259" key="7">
    <source>
        <dbReference type="Pfam" id="PF13906"/>
    </source>
</evidence>
<proteinExistence type="inferred from homology"/>
<dbReference type="STRING" id="3775.A0A1Q3DIQ8"/>
<dbReference type="Gene3D" id="1.20.1740.10">
    <property type="entry name" value="Amino acid/polyamine transporter I"/>
    <property type="match status" value="1"/>
</dbReference>
<accession>A0A1Q3DIQ8</accession>
<dbReference type="Proteomes" id="UP000187406">
    <property type="component" value="Unassembled WGS sequence"/>
</dbReference>
<feature type="transmembrane region" description="Helical" evidence="6">
    <location>
        <begin position="493"/>
        <end position="514"/>
    </location>
</feature>
<reference evidence="10" key="1">
    <citation type="submission" date="2016-04" db="EMBL/GenBank/DDBJ databases">
        <title>Cephalotus genome sequencing.</title>
        <authorList>
            <person name="Fukushima K."/>
            <person name="Hasebe M."/>
            <person name="Fang X."/>
        </authorList>
    </citation>
    <scope>NUCLEOTIDE SEQUENCE [LARGE SCALE GENOMIC DNA]</scope>
    <source>
        <strain evidence="10">cv. St1</strain>
    </source>
</reference>
<feature type="transmembrane region" description="Helical" evidence="6">
    <location>
        <begin position="105"/>
        <end position="126"/>
    </location>
</feature>
<evidence type="ECO:0000313" key="9">
    <source>
        <dbReference type="EMBL" id="GAV92417.1"/>
    </source>
</evidence>
<keyword evidence="10" id="KW-1185">Reference proteome</keyword>
<feature type="transmembrane region" description="Helical" evidence="6">
    <location>
        <begin position="585"/>
        <end position="603"/>
    </location>
</feature>
<dbReference type="OrthoDB" id="3900342at2759"/>
<keyword evidence="5 6" id="KW-0472">Membrane</keyword>
<evidence type="ECO:0000256" key="2">
    <source>
        <dbReference type="ARBA" id="ARBA00008572"/>
    </source>
</evidence>
<feature type="transmembrane region" description="Helical" evidence="6">
    <location>
        <begin position="399"/>
        <end position="418"/>
    </location>
</feature>
<dbReference type="PANTHER" id="PTHR43243:SF15">
    <property type="entry name" value="CATIONIC AMINO ACID TRANSPORTER 4, VACUOLAR"/>
    <property type="match status" value="1"/>
</dbReference>
<dbReference type="PANTHER" id="PTHR43243">
    <property type="entry name" value="INNER MEMBRANE TRANSPORTER YGJI-RELATED"/>
    <property type="match status" value="1"/>
</dbReference>
<dbReference type="FunCoup" id="A0A1Q3DIQ8">
    <property type="interactions" value="722"/>
</dbReference>
<comment type="similarity">
    <text evidence="2">Belongs to the amino acid-polyamine-organocation (APC) superfamily. Cationic amino acid transporter (CAT) (TC 2.A.3.3) family.</text>
</comment>
<feature type="transmembrane region" description="Helical" evidence="6">
    <location>
        <begin position="369"/>
        <end position="387"/>
    </location>
</feature>
<dbReference type="Pfam" id="PF13520">
    <property type="entry name" value="AA_permease_2"/>
    <property type="match status" value="1"/>
</dbReference>
<feature type="transmembrane region" description="Helical" evidence="6">
    <location>
        <begin position="74"/>
        <end position="93"/>
    </location>
</feature>
<dbReference type="PIRSF" id="PIRSF006060">
    <property type="entry name" value="AA_transporter"/>
    <property type="match status" value="1"/>
</dbReference>
<feature type="domain" description="Cationic amino acid transporter C-terminal" evidence="7">
    <location>
        <begin position="558"/>
        <end position="608"/>
    </location>
</feature>
<dbReference type="Pfam" id="PF13906">
    <property type="entry name" value="AA_permease_C"/>
    <property type="match status" value="1"/>
</dbReference>
<feature type="transmembrane region" description="Helical" evidence="6">
    <location>
        <begin position="231"/>
        <end position="254"/>
    </location>
</feature>
<sequence>MQNNGEKKCPNGFRLNNFVRRKQVDSVYLSRKGHQLAKRLSLFDLIAIGVGATIGAGVYILVGTVARERAGPALTISFLIAGIAAALSACCYAELSCRCPSAGSAYHYTYICIGEGFAWLIGWALILEYTIGGSAVARGITPNLALFFGGEDKLPAFLARHTFSELGIVVDPCAAALVLIVTALLCTGIKESSLAQAIVTTVNVCALLFIITVGGYLAFKTGWIGYELPSGYFPFGVNGMLAGSGVVFFSYIGFDSVTSTAEEVKNPHRDLPLGIGIALSICCVLYMLVSAVIVGLVPYYALDPDTPISTAFSTCGMQWAMYILTTGAVTALCASLMGSILAQPRILMSMARDGLLPSFFSDINKCTQVPVKSTITTGILAAVLAFFMDVSQLAEMVSVGTLLAFTAVAISVMILRYVPPNEVPLPPSLQKSIDSVSQRFTSDNQEIDCKNDAFDSYRNSQSLPDYGEPSIIYPLIEKHGSQEESSQLKRRKIAAWNITLLCVGVLVLAFGASVEDLPSLLQFALCAVGAAIFMCSLIVLACIEQDDARHSFGHPGGFVCPFVPFLPVACILVNTYLLINLGVGTWIRVSLWLLIGVLVYIFYGWNHSSLVNAVYVPSVYADEIYRSSSDHLVKLSSDPTPEAS</sequence>
<dbReference type="GO" id="GO:0015171">
    <property type="term" value="F:amino acid transmembrane transporter activity"/>
    <property type="evidence" value="ECO:0007669"/>
    <property type="project" value="TreeGrafter"/>
</dbReference>
<name>A0A1Q3DIQ8_CEPFO</name>
<feature type="transmembrane region" description="Helical" evidence="6">
    <location>
        <begin position="198"/>
        <end position="219"/>
    </location>
</feature>
<feature type="transmembrane region" description="Helical" evidence="6">
    <location>
        <begin position="319"/>
        <end position="342"/>
    </location>
</feature>
<gene>
    <name evidence="8" type="ORF">CFOL_v3_35795</name>
    <name evidence="9" type="ORF">CFOL_v3_35796</name>
</gene>
<dbReference type="GO" id="GO:0016020">
    <property type="term" value="C:membrane"/>
    <property type="evidence" value="ECO:0007669"/>
    <property type="project" value="UniProtKB-SubCell"/>
</dbReference>
<feature type="transmembrane region" description="Helical" evidence="6">
    <location>
        <begin position="40"/>
        <end position="62"/>
    </location>
</feature>
<dbReference type="EMBL" id="BDDD01009805">
    <property type="protein sequence ID" value="GAV92416.1"/>
    <property type="molecule type" value="Genomic_DNA"/>
</dbReference>
<evidence type="ECO:0000256" key="4">
    <source>
        <dbReference type="ARBA" id="ARBA00022989"/>
    </source>
</evidence>
<protein>
    <submittedName>
        <fullName evidence="8">AA_permease_2 domain-containing protein/AA_permease_C domain-containing protein</fullName>
    </submittedName>
</protein>
<feature type="transmembrane region" description="Helical" evidence="6">
    <location>
        <begin position="555"/>
        <end position="579"/>
    </location>
</feature>
<organism evidence="8 10">
    <name type="scientific">Cephalotus follicularis</name>
    <name type="common">Albany pitcher plant</name>
    <dbReference type="NCBI Taxonomy" id="3775"/>
    <lineage>
        <taxon>Eukaryota</taxon>
        <taxon>Viridiplantae</taxon>
        <taxon>Streptophyta</taxon>
        <taxon>Embryophyta</taxon>
        <taxon>Tracheophyta</taxon>
        <taxon>Spermatophyta</taxon>
        <taxon>Magnoliopsida</taxon>
        <taxon>eudicotyledons</taxon>
        <taxon>Gunneridae</taxon>
        <taxon>Pentapetalae</taxon>
        <taxon>rosids</taxon>
        <taxon>fabids</taxon>
        <taxon>Oxalidales</taxon>
        <taxon>Cephalotaceae</taxon>
        <taxon>Cephalotus</taxon>
    </lineage>
</organism>
<evidence type="ECO:0000256" key="3">
    <source>
        <dbReference type="ARBA" id="ARBA00022692"/>
    </source>
</evidence>
<keyword evidence="4 6" id="KW-1133">Transmembrane helix</keyword>
<evidence type="ECO:0000256" key="5">
    <source>
        <dbReference type="ARBA" id="ARBA00023136"/>
    </source>
</evidence>
<evidence type="ECO:0000313" key="10">
    <source>
        <dbReference type="Proteomes" id="UP000187406"/>
    </source>
</evidence>
<evidence type="ECO:0000256" key="1">
    <source>
        <dbReference type="ARBA" id="ARBA00004141"/>
    </source>
</evidence>
<dbReference type="InterPro" id="IPR029485">
    <property type="entry name" value="CAT_C"/>
</dbReference>
<dbReference type="AlphaFoldDB" id="A0A1Q3DIQ8"/>
<dbReference type="EMBL" id="BDDD01009806">
    <property type="protein sequence ID" value="GAV92417.1"/>
    <property type="molecule type" value="Genomic_DNA"/>
</dbReference>